<keyword evidence="2" id="KW-1185">Reference proteome</keyword>
<protein>
    <submittedName>
        <fullName evidence="1">Uncharacterized protein</fullName>
    </submittedName>
</protein>
<evidence type="ECO:0000313" key="1">
    <source>
        <dbReference type="EMBL" id="OCI30222.1"/>
    </source>
</evidence>
<dbReference type="Proteomes" id="UP000093412">
    <property type="component" value="Unassembled WGS sequence"/>
</dbReference>
<proteinExistence type="predicted"/>
<dbReference type="EMBL" id="MAQA01000042">
    <property type="protein sequence ID" value="OCI30222.1"/>
    <property type="molecule type" value="Genomic_DNA"/>
</dbReference>
<dbReference type="SUPFAM" id="SSF56059">
    <property type="entry name" value="Glutathione synthetase ATP-binding domain-like"/>
    <property type="match status" value="1"/>
</dbReference>
<reference evidence="1 2" key="1">
    <citation type="submission" date="2016-06" db="EMBL/GenBank/DDBJ databases">
        <title>Genome sequence of Oerskovia enterophila DSM 43852.</title>
        <authorList>
            <person name="Poehlein A."/>
            <person name="Jag V."/>
            <person name="Bengelsdorf F.R."/>
            <person name="Daniel R."/>
            <person name="Duerre P."/>
        </authorList>
    </citation>
    <scope>NUCLEOTIDE SEQUENCE [LARGE SCALE GENOMIC DNA]</scope>
    <source>
        <strain evidence="1 2">DSM 43852</strain>
    </source>
</reference>
<comment type="caution">
    <text evidence="1">The sequence shown here is derived from an EMBL/GenBank/DDBJ whole genome shotgun (WGS) entry which is preliminary data.</text>
</comment>
<dbReference type="Gene3D" id="3.30.1490.270">
    <property type="match status" value="1"/>
</dbReference>
<gene>
    <name evidence="1" type="ORF">OERS_31070</name>
</gene>
<evidence type="ECO:0000313" key="2">
    <source>
        <dbReference type="Proteomes" id="UP000093412"/>
    </source>
</evidence>
<sequence length="291" mass="30583">MPGCGRAALALLASHLRQALTGPDAVALVDTESSYGETRPVLDVVASCLQQYGIDAFSCHLGDLVVEGDVVIAHGRRVGLVHRYFTLSELTGTGSEAQAGRDVLRGLAASGTPVVSPLSTSCFGNKRSLALLWSSEVRSSMTPDEIDVVERLVPWLAPLDARPGEIHDAPDDILAFCLAQRDGLVLKPAFGVGGKGVVIGSEVTDEQWRDLVLGVDPSRYVVQRAIVAMPEALPKDALGATSSWRVNYGVFHIGHSFGGGFVRAAPADGSRVIAEHSGARMGCLFVGGPCV</sequence>
<accession>A0ABX2Y102</accession>
<name>A0ABX2Y102_9CELL</name>
<organism evidence="1 2">
    <name type="scientific">Oerskovia enterophila</name>
    <dbReference type="NCBI Taxonomy" id="43678"/>
    <lineage>
        <taxon>Bacteria</taxon>
        <taxon>Bacillati</taxon>
        <taxon>Actinomycetota</taxon>
        <taxon>Actinomycetes</taxon>
        <taxon>Micrococcales</taxon>
        <taxon>Cellulomonadaceae</taxon>
        <taxon>Oerskovia</taxon>
    </lineage>
</organism>